<dbReference type="InterPro" id="IPR013154">
    <property type="entry name" value="ADH-like_N"/>
</dbReference>
<dbReference type="Gene3D" id="3.90.180.10">
    <property type="entry name" value="Medium-chain alcohol dehydrogenases, catalytic domain"/>
    <property type="match status" value="1"/>
</dbReference>
<dbReference type="InterPro" id="IPR011032">
    <property type="entry name" value="GroES-like_sf"/>
</dbReference>
<reference evidence="3" key="1">
    <citation type="journal article" date="2021" name="Nat. Commun.">
        <title>Genetic determinants of endophytism in the Arabidopsis root mycobiome.</title>
        <authorList>
            <person name="Mesny F."/>
            <person name="Miyauchi S."/>
            <person name="Thiergart T."/>
            <person name="Pickel B."/>
            <person name="Atanasova L."/>
            <person name="Karlsson M."/>
            <person name="Huettel B."/>
            <person name="Barry K.W."/>
            <person name="Haridas S."/>
            <person name="Chen C."/>
            <person name="Bauer D."/>
            <person name="Andreopoulos W."/>
            <person name="Pangilinan J."/>
            <person name="LaButti K."/>
            <person name="Riley R."/>
            <person name="Lipzen A."/>
            <person name="Clum A."/>
            <person name="Drula E."/>
            <person name="Henrissat B."/>
            <person name="Kohler A."/>
            <person name="Grigoriev I.V."/>
            <person name="Martin F.M."/>
            <person name="Hacquard S."/>
        </authorList>
    </citation>
    <scope>NUCLEOTIDE SEQUENCE</scope>
    <source>
        <strain evidence="3">MPI-SDFR-AT-0120</strain>
    </source>
</reference>
<evidence type="ECO:0000259" key="2">
    <source>
        <dbReference type="SMART" id="SM00829"/>
    </source>
</evidence>
<dbReference type="EMBL" id="JAGMVJ010000021">
    <property type="protein sequence ID" value="KAH7074114.1"/>
    <property type="molecule type" value="Genomic_DNA"/>
</dbReference>
<feature type="domain" description="Enoyl reductase (ER)" evidence="2">
    <location>
        <begin position="23"/>
        <end position="353"/>
    </location>
</feature>
<evidence type="ECO:0000313" key="3">
    <source>
        <dbReference type="EMBL" id="KAH7074114.1"/>
    </source>
</evidence>
<dbReference type="Pfam" id="PF00107">
    <property type="entry name" value="ADH_zinc_N"/>
    <property type="match status" value="1"/>
</dbReference>
<dbReference type="InterPro" id="IPR036291">
    <property type="entry name" value="NAD(P)-bd_dom_sf"/>
</dbReference>
<gene>
    <name evidence="3" type="ORF">FB567DRAFT_597275</name>
</gene>
<dbReference type="Gene3D" id="3.40.50.720">
    <property type="entry name" value="NAD(P)-binding Rossmann-like Domain"/>
    <property type="match status" value="1"/>
</dbReference>
<evidence type="ECO:0000256" key="1">
    <source>
        <dbReference type="SAM" id="MobiDB-lite"/>
    </source>
</evidence>
<protein>
    <recommendedName>
        <fullName evidence="2">Enoyl reductase (ER) domain-containing protein</fullName>
    </recommendedName>
</protein>
<dbReference type="InterPro" id="IPR020843">
    <property type="entry name" value="ER"/>
</dbReference>
<comment type="caution">
    <text evidence="3">The sequence shown here is derived from an EMBL/GenBank/DDBJ whole genome shotgun (WGS) entry which is preliminary data.</text>
</comment>
<dbReference type="PANTHER" id="PTHR45033">
    <property type="match status" value="1"/>
</dbReference>
<name>A0A8K0VU42_9PLEO</name>
<dbReference type="Pfam" id="PF08240">
    <property type="entry name" value="ADH_N"/>
    <property type="match status" value="1"/>
</dbReference>
<dbReference type="SMART" id="SM00829">
    <property type="entry name" value="PKS_ER"/>
    <property type="match status" value="1"/>
</dbReference>
<dbReference type="PANTHER" id="PTHR45033:SF1">
    <property type="entry name" value="OXIDOREDUCTASE (EUROFUNG)"/>
    <property type="match status" value="1"/>
</dbReference>
<sequence>MAYPSTYSAWRRSPGTKGSKEQRLTINRTDNEPLPDTLQPKDVVIKIHAVSLNYREIAMLIGTYPRDIESGGIPCSDAAAEVVAIGSAVQRFAVGDRVAPICRIGKLEPDDDGDSESIGVNVPGVLREYALVQEKQVVRLPSNLSWEEGSTLACAALTAWNALDDLKYVPKNASALLQGTGGVSMCALLLCLSAGIRPIITSSSDEKLAAIKKLSPEIAGFNYKTVSDQGEEVKRFTNGRGVDFVVNNTGPGSLMEDIDFLCERGGTVSLVGFLDGFDGNWAPTDIMRLMWKSAKVKGIGIGSKAQFEDMNRYIEENKVRFDVLVNHRPFAFAEAKDAYALLESGKFHGKIVIKVTE</sequence>
<dbReference type="SUPFAM" id="SSF51735">
    <property type="entry name" value="NAD(P)-binding Rossmann-fold domains"/>
    <property type="match status" value="1"/>
</dbReference>
<keyword evidence="4" id="KW-1185">Reference proteome</keyword>
<dbReference type="AlphaFoldDB" id="A0A8K0VU42"/>
<dbReference type="SUPFAM" id="SSF50129">
    <property type="entry name" value="GroES-like"/>
    <property type="match status" value="1"/>
</dbReference>
<feature type="region of interest" description="Disordered" evidence="1">
    <location>
        <begin position="1"/>
        <end position="22"/>
    </location>
</feature>
<dbReference type="InterPro" id="IPR052711">
    <property type="entry name" value="Zinc_ADH-like"/>
</dbReference>
<dbReference type="OrthoDB" id="3509362at2759"/>
<evidence type="ECO:0000313" key="4">
    <source>
        <dbReference type="Proteomes" id="UP000813461"/>
    </source>
</evidence>
<dbReference type="CDD" id="cd08276">
    <property type="entry name" value="MDR7"/>
    <property type="match status" value="1"/>
</dbReference>
<organism evidence="3 4">
    <name type="scientific">Paraphoma chrysanthemicola</name>
    <dbReference type="NCBI Taxonomy" id="798071"/>
    <lineage>
        <taxon>Eukaryota</taxon>
        <taxon>Fungi</taxon>
        <taxon>Dikarya</taxon>
        <taxon>Ascomycota</taxon>
        <taxon>Pezizomycotina</taxon>
        <taxon>Dothideomycetes</taxon>
        <taxon>Pleosporomycetidae</taxon>
        <taxon>Pleosporales</taxon>
        <taxon>Pleosporineae</taxon>
        <taxon>Phaeosphaeriaceae</taxon>
        <taxon>Paraphoma</taxon>
    </lineage>
</organism>
<dbReference type="Proteomes" id="UP000813461">
    <property type="component" value="Unassembled WGS sequence"/>
</dbReference>
<accession>A0A8K0VU42</accession>
<dbReference type="GO" id="GO:0016491">
    <property type="term" value="F:oxidoreductase activity"/>
    <property type="evidence" value="ECO:0007669"/>
    <property type="project" value="InterPro"/>
</dbReference>
<proteinExistence type="predicted"/>
<dbReference type="InterPro" id="IPR013149">
    <property type="entry name" value="ADH-like_C"/>
</dbReference>